<evidence type="ECO:0000313" key="1">
    <source>
        <dbReference type="EnsemblPlants" id="AVESA.00010b.r2.3CG0502590.1.CDS"/>
    </source>
</evidence>
<organism evidence="1 2">
    <name type="scientific">Avena sativa</name>
    <name type="common">Oat</name>
    <dbReference type="NCBI Taxonomy" id="4498"/>
    <lineage>
        <taxon>Eukaryota</taxon>
        <taxon>Viridiplantae</taxon>
        <taxon>Streptophyta</taxon>
        <taxon>Embryophyta</taxon>
        <taxon>Tracheophyta</taxon>
        <taxon>Spermatophyta</taxon>
        <taxon>Magnoliopsida</taxon>
        <taxon>Liliopsida</taxon>
        <taxon>Poales</taxon>
        <taxon>Poaceae</taxon>
        <taxon>BOP clade</taxon>
        <taxon>Pooideae</taxon>
        <taxon>Poodae</taxon>
        <taxon>Poeae</taxon>
        <taxon>Poeae Chloroplast Group 1 (Aveneae type)</taxon>
        <taxon>Aveninae</taxon>
        <taxon>Avena</taxon>
    </lineage>
</organism>
<protein>
    <submittedName>
        <fullName evidence="1">Uncharacterized protein</fullName>
    </submittedName>
</protein>
<sequence>MDKTPAPGLAQHNGRVPNDSTSAPSKGKRGRKGSQSIESKSYPLRSAHSARVLRSTSKNKSETPNEPVSPLRSARSSPRVLRSTPENKRKTPKKPVKPLRSAHSSARVHRSTLKKNSKAPNEPVNNNTAVQPTAKKRKRGRPSSAASPKKNECIKIRQRVRYILNRMNYEQSLIQAYASDGWKGQSSEKIRPEKELERAKAEILRCKLRIREAFRNMDSLLSEGKIDESLFDSEGEISSEDIFCAICGSKHVTLKNDIILCDGACDRGFHQKCLNPPLLAEDIPPEDEGWLCPACDCKLDCIDVLNELQGSTLAIHDSWEKVFPESASLANGSNQIGASDLPSDDSEDNDYDPTLAEGNMVDENKSSEEDGDEGSDSDDLDFMTSSDDSEPSTKKRSKSKNKNTVDDLGLPSEDSEDDDFDPEGPNSSEDQKTKTNSEESDFTSDSDDFCAEISKSCGQDEVLAPSLSDPTYKVEIMEAELEQDLVLPASSRRQVGRFDYKKLYDEAYGKGTSDPSDDEEWSGNSTNPKGNLEDSDSDSLDWSPQPAKTCSRRARGRKQNDEHTSRSEQRTEVLHSNGSSSTGRKRHFGPIVSQKLKAHIEKDPYPSRQTKESLAQELGLTLLQVTKWFASTRHYSRVVASKKEKHPEGQTAENNDRMAEDSIQQVEPNGRVLKKPTVDGSDSVLEDRMAQDNLDEGKREGTPVRQDISCEQTFVVTPIVNRNRTTNSREVGSPNSVPGANQYSGNSRNAEGTPSRQDVGLNQTVPVTPVVNRKHTPDTSSVGSPGVSGGNQRHGTPSNVGSPRGRSAEKSIPGLEHVDEARRKAILRELRRMKKGR</sequence>
<dbReference type="Proteomes" id="UP001732700">
    <property type="component" value="Chromosome 3C"/>
</dbReference>
<reference evidence="1" key="2">
    <citation type="submission" date="2025-09" db="UniProtKB">
        <authorList>
            <consortium name="EnsemblPlants"/>
        </authorList>
    </citation>
    <scope>IDENTIFICATION</scope>
</reference>
<evidence type="ECO:0000313" key="2">
    <source>
        <dbReference type="Proteomes" id="UP001732700"/>
    </source>
</evidence>
<reference evidence="1" key="1">
    <citation type="submission" date="2021-05" db="EMBL/GenBank/DDBJ databases">
        <authorList>
            <person name="Scholz U."/>
            <person name="Mascher M."/>
            <person name="Fiebig A."/>
        </authorList>
    </citation>
    <scope>NUCLEOTIDE SEQUENCE [LARGE SCALE GENOMIC DNA]</scope>
</reference>
<accession>A0ACD5VV32</accession>
<keyword evidence="2" id="KW-1185">Reference proteome</keyword>
<name>A0ACD5VV32_AVESA</name>
<proteinExistence type="predicted"/>
<dbReference type="EnsemblPlants" id="AVESA.00010b.r2.3CG0502590.1">
    <property type="protein sequence ID" value="AVESA.00010b.r2.3CG0502590.1.CDS"/>
    <property type="gene ID" value="AVESA.00010b.r2.3CG0502590"/>
</dbReference>